<dbReference type="AlphaFoldDB" id="A0A177MW69"/>
<protein>
    <recommendedName>
        <fullName evidence="3">SEC-C motif-containing protein</fullName>
    </recommendedName>
</protein>
<dbReference type="Proteomes" id="UP000078090">
    <property type="component" value="Unassembled WGS sequence"/>
</dbReference>
<sequence length="456" mass="51186">MKKLGRNDPCPCGSGKKYKQCCLQAADAQIANDRSEAVPKAIQWLFTKYEQPAHAALDEGFFGGLDDDEYAGIQDLPDDSYTGIMINAMEWLLADGVVTIKDQDCRVAALLLGKGGPLLSAEQRQWLETLTALPLRLYEIVEVVPGKCLTLRDVMLPERQPVLVQEKSGSQQANRYDLIAARIVPVDAHFELSGAVYGFPRQRSWDLLEELTDELEGVEPDSPLAKEITSAIIPYHWLQLFVRAFEMPPVVDRVTGESLLFVTDHYRVLDWDAFDQALSGEADIAGNRDAGWSRIFAGEDGLTRRNLSINPGKRPDRIKVSYHTQQYADEGKPWFEAVSGAAVAFISRELSDPKGILANMQPNDTQERSEPIPLPPEIITELIEKRIRQLYADWADKPLPILNDQTPREAIRTPEGLEQVKFLLHTYEHGEAQQAKAQHRPPVSYEFLWQSIGITP</sequence>
<dbReference type="InterPro" id="IPR004027">
    <property type="entry name" value="SEC_C_motif"/>
</dbReference>
<dbReference type="SUPFAM" id="SSF103642">
    <property type="entry name" value="Sec-C motif"/>
    <property type="match status" value="1"/>
</dbReference>
<gene>
    <name evidence="1" type="ORF">A1332_24045</name>
</gene>
<accession>A0A177MW69</accession>
<dbReference type="Gene3D" id="3.10.450.50">
    <property type="match status" value="1"/>
</dbReference>
<comment type="caution">
    <text evidence="1">The sequence shown here is derived from an EMBL/GenBank/DDBJ whole genome shotgun (WGS) entry which is preliminary data.</text>
</comment>
<evidence type="ECO:0008006" key="3">
    <source>
        <dbReference type="Google" id="ProtNLM"/>
    </source>
</evidence>
<dbReference type="Pfam" id="PF02810">
    <property type="entry name" value="SEC-C"/>
    <property type="match status" value="1"/>
</dbReference>
<dbReference type="EMBL" id="LUUG01000016">
    <property type="protein sequence ID" value="OAI09967.1"/>
    <property type="molecule type" value="Genomic_DNA"/>
</dbReference>
<evidence type="ECO:0000313" key="2">
    <source>
        <dbReference type="Proteomes" id="UP000078090"/>
    </source>
</evidence>
<dbReference type="RefSeq" id="WP_064006704.1">
    <property type="nucleotide sequence ID" value="NZ_LUUG01000016.1"/>
</dbReference>
<proteinExistence type="predicted"/>
<organism evidence="1 2">
    <name type="scientific">Methylomonas methanica</name>
    <dbReference type="NCBI Taxonomy" id="421"/>
    <lineage>
        <taxon>Bacteria</taxon>
        <taxon>Pseudomonadati</taxon>
        <taxon>Pseudomonadota</taxon>
        <taxon>Gammaproteobacteria</taxon>
        <taxon>Methylococcales</taxon>
        <taxon>Methylococcaceae</taxon>
        <taxon>Methylomonas</taxon>
    </lineage>
</organism>
<name>A0A177MW69_METMH</name>
<evidence type="ECO:0000313" key="1">
    <source>
        <dbReference type="EMBL" id="OAI09967.1"/>
    </source>
</evidence>
<dbReference type="OrthoDB" id="6078507at2"/>
<reference evidence="1 2" key="1">
    <citation type="submission" date="2016-03" db="EMBL/GenBank/DDBJ databases">
        <authorList>
            <person name="Ploux O."/>
        </authorList>
    </citation>
    <scope>NUCLEOTIDE SEQUENCE [LARGE SCALE GENOMIC DNA]</scope>
    <source>
        <strain evidence="1 2">R-45363</strain>
    </source>
</reference>